<evidence type="ECO:0000313" key="5">
    <source>
        <dbReference type="EMBL" id="MCD9645115.1"/>
    </source>
</evidence>
<dbReference type="Proteomes" id="UP000823775">
    <property type="component" value="Unassembled WGS sequence"/>
</dbReference>
<protein>
    <recommendedName>
        <fullName evidence="7">HTH myb-type domain-containing protein</fullName>
    </recommendedName>
</protein>
<dbReference type="Gene3D" id="1.10.10.60">
    <property type="entry name" value="Homeodomain-like"/>
    <property type="match status" value="1"/>
</dbReference>
<comment type="subcellular location">
    <subcellularLocation>
        <location evidence="1">Nucleus</location>
    </subcellularLocation>
</comment>
<dbReference type="PROSITE" id="PS51294">
    <property type="entry name" value="HTH_MYB"/>
    <property type="match status" value="1"/>
</dbReference>
<dbReference type="InterPro" id="IPR001005">
    <property type="entry name" value="SANT/Myb"/>
</dbReference>
<evidence type="ECO:0000259" key="4">
    <source>
        <dbReference type="PROSITE" id="PS51294"/>
    </source>
</evidence>
<reference evidence="5 6" key="1">
    <citation type="journal article" date="2021" name="BMC Genomics">
        <title>Datura genome reveals duplications of psychoactive alkaloid biosynthetic genes and high mutation rate following tissue culture.</title>
        <authorList>
            <person name="Rajewski A."/>
            <person name="Carter-House D."/>
            <person name="Stajich J."/>
            <person name="Litt A."/>
        </authorList>
    </citation>
    <scope>NUCLEOTIDE SEQUENCE [LARGE SCALE GENOMIC DNA]</scope>
    <source>
        <strain evidence="5">AR-01</strain>
    </source>
</reference>
<organism evidence="5 6">
    <name type="scientific">Datura stramonium</name>
    <name type="common">Jimsonweed</name>
    <name type="synonym">Common thornapple</name>
    <dbReference type="NCBI Taxonomy" id="4076"/>
    <lineage>
        <taxon>Eukaryota</taxon>
        <taxon>Viridiplantae</taxon>
        <taxon>Streptophyta</taxon>
        <taxon>Embryophyta</taxon>
        <taxon>Tracheophyta</taxon>
        <taxon>Spermatophyta</taxon>
        <taxon>Magnoliopsida</taxon>
        <taxon>eudicotyledons</taxon>
        <taxon>Gunneridae</taxon>
        <taxon>Pentapetalae</taxon>
        <taxon>asterids</taxon>
        <taxon>lamiids</taxon>
        <taxon>Solanales</taxon>
        <taxon>Solanaceae</taxon>
        <taxon>Solanoideae</taxon>
        <taxon>Datureae</taxon>
        <taxon>Datura</taxon>
    </lineage>
</organism>
<dbReference type="PANTHER" id="PTHR45614:SF190">
    <property type="entry name" value="TRANSCRIPTION FACTOR MYB44"/>
    <property type="match status" value="1"/>
</dbReference>
<dbReference type="CDD" id="cd00167">
    <property type="entry name" value="SANT"/>
    <property type="match status" value="1"/>
</dbReference>
<dbReference type="PANTHER" id="PTHR45614">
    <property type="entry name" value="MYB PROTEIN-RELATED"/>
    <property type="match status" value="1"/>
</dbReference>
<evidence type="ECO:0000256" key="1">
    <source>
        <dbReference type="ARBA" id="ARBA00004123"/>
    </source>
</evidence>
<evidence type="ECO:0000256" key="2">
    <source>
        <dbReference type="ARBA" id="ARBA00023242"/>
    </source>
</evidence>
<sequence>MEKNGPKNWTLISKSVPGRFGKSFRLRWCNQLSPQVEHRAFTSEEDDTIIRAHANFDLCFETPQQPLKRSSSVGPCTNFSFGTSMNLGILFGSDLSDSSLSGFAQRLVYRPLPKPITQTTKPAHTSQSLPLPPPPPLSMVDEPVPPPAPISAEFLSVPQDIIRKKVRSYVFGFEKNGLCMQTNSIKNAIIKCIGISKIDDSVITIGLFFGQTTVAAATQRNETEE</sequence>
<keyword evidence="6" id="KW-1185">Reference proteome</keyword>
<dbReference type="EMBL" id="JACEIK010004338">
    <property type="protein sequence ID" value="MCD9645115.1"/>
    <property type="molecule type" value="Genomic_DNA"/>
</dbReference>
<dbReference type="InterPro" id="IPR009057">
    <property type="entry name" value="Homeodomain-like_sf"/>
</dbReference>
<feature type="domain" description="HTH myb-type" evidence="4">
    <location>
        <begin position="1"/>
        <end position="36"/>
    </location>
</feature>
<dbReference type="Pfam" id="PF13921">
    <property type="entry name" value="Myb_DNA-bind_6"/>
    <property type="match status" value="1"/>
</dbReference>
<gene>
    <name evidence="5" type="ORF">HAX54_033791</name>
</gene>
<accession>A0ABS8VFZ2</accession>
<dbReference type="PROSITE" id="PS50090">
    <property type="entry name" value="MYB_LIKE"/>
    <property type="match status" value="1"/>
</dbReference>
<feature type="domain" description="Myb-like" evidence="3">
    <location>
        <begin position="1"/>
        <end position="32"/>
    </location>
</feature>
<evidence type="ECO:0008006" key="7">
    <source>
        <dbReference type="Google" id="ProtNLM"/>
    </source>
</evidence>
<keyword evidence="2" id="KW-0539">Nucleus</keyword>
<name>A0ABS8VFZ2_DATST</name>
<dbReference type="SUPFAM" id="SSF46689">
    <property type="entry name" value="Homeodomain-like"/>
    <property type="match status" value="1"/>
</dbReference>
<comment type="caution">
    <text evidence="5">The sequence shown here is derived from an EMBL/GenBank/DDBJ whole genome shotgun (WGS) entry which is preliminary data.</text>
</comment>
<dbReference type="InterPro" id="IPR017930">
    <property type="entry name" value="Myb_dom"/>
</dbReference>
<dbReference type="InterPro" id="IPR050560">
    <property type="entry name" value="MYB_TF"/>
</dbReference>
<evidence type="ECO:0000313" key="6">
    <source>
        <dbReference type="Proteomes" id="UP000823775"/>
    </source>
</evidence>
<evidence type="ECO:0000259" key="3">
    <source>
        <dbReference type="PROSITE" id="PS50090"/>
    </source>
</evidence>
<proteinExistence type="predicted"/>